<feature type="compositionally biased region" description="Low complexity" evidence="1">
    <location>
        <begin position="101"/>
        <end position="114"/>
    </location>
</feature>
<dbReference type="EMBL" id="JAPWTJ010000231">
    <property type="protein sequence ID" value="KAJ8980809.1"/>
    <property type="molecule type" value="Genomic_DNA"/>
</dbReference>
<dbReference type="Gene3D" id="3.40.50.10190">
    <property type="entry name" value="BRCT domain"/>
    <property type="match status" value="2"/>
</dbReference>
<evidence type="ECO:0000313" key="3">
    <source>
        <dbReference type="EMBL" id="KAJ8980809.1"/>
    </source>
</evidence>
<sequence>MKPKYSSEYLTPQANRRRSKRVSTSFQSDVNTENNFTESFFEKLMTCPVKRQLVLNLISSEKENIKEYNRKQAEEEKRKQHDGSPLGKLHESINADDRESCSSSQQSGDSGSASPLLFNNLLDGVIAYVEVRSKDQDRSNGAKALMRSMGATVRDQFTKDVTHVIFKDGSFTTYQKAKLMNVHLVSVLWIEAVRSSNMRVSEKKFPALGTEAYDHNVCKEITKKSLEKRYAEVWLQGLPLPSTKSLIGRRRTIMTPSTSRQFSQDFPSSQDKEVEQIINSGRITYDYGISTLRPIKSSPEFTSDDDSDLGPCINGTIVERTQSNLTPIQEYAAGATSSVEKSSDPNIELAYIETSKSLTDLIDVDQDEIVYETINERNNVSTPDILTDSIYNRSTPKLKSTLNSKSKSSFNITEDNSFSIPDENLYRRHTRQLKSNTNNSAKKRQEAVSNNSVYILSKNLYVNLAKPLDSCSNPLSSLQLSSEKDTIEISTSTNMSSLQISASNKEQNNIAKASMALNEYQYVSPCYFVRFSHVKSKTSKEKSFNSTSGDSSFSPLNINVIKNVLQSLEDSPKSDENVTRRRGGQIKSALPIGNANPCSLVEASPPKQRKSTRRKTLLSPCPQLTDEGSSSDDKSINSGQQSRDIQSDSELPTVKKSSRNRRKTFHHTDKSQLDNVGSKKVNKSCSEDSDVSEKKKKEGAEKKKIEPKRESVNSDDDEQHELAQEILNKKANNKPLGNLKKSVAKSEGRVKRRQSVRLSQYANKKLNFNSSTSSNDEKKRITVNSKNRRSTLEFQPLSQKSAKNKLKIDKCKQPTIIVKKLGGFVIEDEVSERTTHLVAGEPKRTINMLRAIARGCWIVKQEWLFKSLEEQKWLPEEDYEETDFSCAVQVS</sequence>
<dbReference type="CDD" id="cd17736">
    <property type="entry name" value="BRCT_microcephalin_rpt2"/>
    <property type="match status" value="1"/>
</dbReference>
<dbReference type="PANTHER" id="PTHR14625">
    <property type="entry name" value="MICROCEPHALIN"/>
    <property type="match status" value="1"/>
</dbReference>
<feature type="domain" description="BRCT" evidence="2">
    <location>
        <begin position="117"/>
        <end position="207"/>
    </location>
</feature>
<dbReference type="InterPro" id="IPR022047">
    <property type="entry name" value="Microcephalin-like"/>
</dbReference>
<evidence type="ECO:0000259" key="2">
    <source>
        <dbReference type="PROSITE" id="PS50172"/>
    </source>
</evidence>
<dbReference type="Proteomes" id="UP001162164">
    <property type="component" value="Unassembled WGS sequence"/>
</dbReference>
<feature type="compositionally biased region" description="Polar residues" evidence="1">
    <location>
        <begin position="636"/>
        <end position="650"/>
    </location>
</feature>
<feature type="region of interest" description="Disordered" evidence="1">
    <location>
        <begin position="1"/>
        <end position="27"/>
    </location>
</feature>
<comment type="caution">
    <text evidence="3">The sequence shown here is derived from an EMBL/GenBank/DDBJ whole genome shotgun (WGS) entry which is preliminary data.</text>
</comment>
<dbReference type="CDD" id="cd17716">
    <property type="entry name" value="BRCT_microcephalin_rpt1"/>
    <property type="match status" value="1"/>
</dbReference>
<dbReference type="PROSITE" id="PS50172">
    <property type="entry name" value="BRCT"/>
    <property type="match status" value="2"/>
</dbReference>
<feature type="compositionally biased region" description="Basic and acidic residues" evidence="1">
    <location>
        <begin position="68"/>
        <end position="100"/>
    </location>
</feature>
<dbReference type="PANTHER" id="PTHR14625:SF3">
    <property type="entry name" value="MICROCEPHALIN"/>
    <property type="match status" value="1"/>
</dbReference>
<feature type="compositionally biased region" description="Basic residues" evidence="1">
    <location>
        <begin position="656"/>
        <end position="665"/>
    </location>
</feature>
<keyword evidence="4" id="KW-1185">Reference proteome</keyword>
<dbReference type="Pfam" id="PF12738">
    <property type="entry name" value="PTCB-BRCT"/>
    <property type="match status" value="1"/>
</dbReference>
<name>A0ABQ9JRB6_9CUCU</name>
<dbReference type="SMART" id="SM00292">
    <property type="entry name" value="BRCT"/>
    <property type="match status" value="2"/>
</dbReference>
<gene>
    <name evidence="3" type="ORF">NQ317_016176</name>
</gene>
<feature type="compositionally biased region" description="Basic and acidic residues" evidence="1">
    <location>
        <begin position="691"/>
        <end position="712"/>
    </location>
</feature>
<feature type="compositionally biased region" description="Basic residues" evidence="1">
    <location>
        <begin position="607"/>
        <end position="616"/>
    </location>
</feature>
<dbReference type="SUPFAM" id="SSF52113">
    <property type="entry name" value="BRCT domain"/>
    <property type="match status" value="2"/>
</dbReference>
<feature type="region of interest" description="Disordered" evidence="1">
    <location>
        <begin position="570"/>
        <end position="790"/>
    </location>
</feature>
<dbReference type="InterPro" id="IPR001357">
    <property type="entry name" value="BRCT_dom"/>
</dbReference>
<dbReference type="Pfam" id="PF00533">
    <property type="entry name" value="BRCT"/>
    <property type="match status" value="1"/>
</dbReference>
<evidence type="ECO:0000256" key="1">
    <source>
        <dbReference type="SAM" id="MobiDB-lite"/>
    </source>
</evidence>
<accession>A0ABQ9JRB6</accession>
<protein>
    <recommendedName>
        <fullName evidence="2">BRCT domain-containing protein</fullName>
    </recommendedName>
</protein>
<feature type="region of interest" description="Disordered" evidence="1">
    <location>
        <begin position="68"/>
        <end position="114"/>
    </location>
</feature>
<feature type="domain" description="BRCT" evidence="2">
    <location>
        <begin position="817"/>
        <end position="881"/>
    </location>
</feature>
<feature type="compositionally biased region" description="Polar residues" evidence="1">
    <location>
        <begin position="756"/>
        <end position="774"/>
    </location>
</feature>
<proteinExistence type="predicted"/>
<dbReference type="InterPro" id="IPR036420">
    <property type="entry name" value="BRCT_dom_sf"/>
</dbReference>
<feature type="compositionally biased region" description="Basic and acidic residues" evidence="1">
    <location>
        <begin position="570"/>
        <end position="579"/>
    </location>
</feature>
<reference evidence="3" key="1">
    <citation type="journal article" date="2023" name="Insect Mol. Biol.">
        <title>Genome sequencing provides insights into the evolution of gene families encoding plant cell wall-degrading enzymes in longhorned beetles.</title>
        <authorList>
            <person name="Shin N.R."/>
            <person name="Okamura Y."/>
            <person name="Kirsch R."/>
            <person name="Pauchet Y."/>
        </authorList>
    </citation>
    <scope>NUCLEOTIDE SEQUENCE</scope>
    <source>
        <strain evidence="3">MMC_N1</strain>
    </source>
</reference>
<evidence type="ECO:0000313" key="4">
    <source>
        <dbReference type="Proteomes" id="UP001162164"/>
    </source>
</evidence>
<organism evidence="3 4">
    <name type="scientific">Molorchus minor</name>
    <dbReference type="NCBI Taxonomy" id="1323400"/>
    <lineage>
        <taxon>Eukaryota</taxon>
        <taxon>Metazoa</taxon>
        <taxon>Ecdysozoa</taxon>
        <taxon>Arthropoda</taxon>
        <taxon>Hexapoda</taxon>
        <taxon>Insecta</taxon>
        <taxon>Pterygota</taxon>
        <taxon>Neoptera</taxon>
        <taxon>Endopterygota</taxon>
        <taxon>Coleoptera</taxon>
        <taxon>Polyphaga</taxon>
        <taxon>Cucujiformia</taxon>
        <taxon>Chrysomeloidea</taxon>
        <taxon>Cerambycidae</taxon>
        <taxon>Lamiinae</taxon>
        <taxon>Monochamini</taxon>
        <taxon>Molorchus</taxon>
    </lineage>
</organism>